<evidence type="ECO:0000313" key="1">
    <source>
        <dbReference type="EMBL" id="KIM27973.1"/>
    </source>
</evidence>
<dbReference type="AlphaFoldDB" id="A0A0C2WP17"/>
<dbReference type="SUPFAM" id="SSF54427">
    <property type="entry name" value="NTF2-like"/>
    <property type="match status" value="1"/>
</dbReference>
<keyword evidence="2" id="KW-1185">Reference proteome</keyword>
<dbReference type="Gene3D" id="3.10.450.50">
    <property type="match status" value="1"/>
</dbReference>
<accession>A0A0C2WP17</accession>
<dbReference type="Proteomes" id="UP000054097">
    <property type="component" value="Unassembled WGS sequence"/>
</dbReference>
<organism evidence="1 2">
    <name type="scientific">Serendipita vermifera MAFF 305830</name>
    <dbReference type="NCBI Taxonomy" id="933852"/>
    <lineage>
        <taxon>Eukaryota</taxon>
        <taxon>Fungi</taxon>
        <taxon>Dikarya</taxon>
        <taxon>Basidiomycota</taxon>
        <taxon>Agaricomycotina</taxon>
        <taxon>Agaricomycetes</taxon>
        <taxon>Sebacinales</taxon>
        <taxon>Serendipitaceae</taxon>
        <taxon>Serendipita</taxon>
    </lineage>
</organism>
<dbReference type="PANTHER" id="PTHR31757">
    <property type="entry name" value="SLL0781 PROTEIN"/>
    <property type="match status" value="1"/>
</dbReference>
<sequence>MTSASPAAPPFTEETALERVKFAQNAWNSRDPERIVKGYTTNCIWRNRDTFLQGHGEIVDFLRSKYEKELGYRLRKELFTFQGNKIAVQFFYEFHDETGQWYRAYGLEDWTFETEGGEKGKMKKRMSSINDMKIGPEERWFVDGVDVDDVAISERHL</sequence>
<dbReference type="InterPro" id="IPR009783">
    <property type="entry name" value="DUF1348"/>
</dbReference>
<evidence type="ECO:0008006" key="3">
    <source>
        <dbReference type="Google" id="ProtNLM"/>
    </source>
</evidence>
<dbReference type="STRING" id="933852.A0A0C2WP17"/>
<reference evidence="2" key="2">
    <citation type="submission" date="2015-01" db="EMBL/GenBank/DDBJ databases">
        <title>Evolutionary Origins and Diversification of the Mycorrhizal Mutualists.</title>
        <authorList>
            <consortium name="DOE Joint Genome Institute"/>
            <consortium name="Mycorrhizal Genomics Consortium"/>
            <person name="Kohler A."/>
            <person name="Kuo A."/>
            <person name="Nagy L.G."/>
            <person name="Floudas D."/>
            <person name="Copeland A."/>
            <person name="Barry K.W."/>
            <person name="Cichocki N."/>
            <person name="Veneault-Fourrey C."/>
            <person name="LaButti K."/>
            <person name="Lindquist E.A."/>
            <person name="Lipzen A."/>
            <person name="Lundell T."/>
            <person name="Morin E."/>
            <person name="Murat C."/>
            <person name="Riley R."/>
            <person name="Ohm R."/>
            <person name="Sun H."/>
            <person name="Tunlid A."/>
            <person name="Henrissat B."/>
            <person name="Grigoriev I.V."/>
            <person name="Hibbett D.S."/>
            <person name="Martin F."/>
        </authorList>
    </citation>
    <scope>NUCLEOTIDE SEQUENCE [LARGE SCALE GENOMIC DNA]</scope>
    <source>
        <strain evidence="2">MAFF 305830</strain>
    </source>
</reference>
<evidence type="ECO:0000313" key="2">
    <source>
        <dbReference type="Proteomes" id="UP000054097"/>
    </source>
</evidence>
<reference evidence="1 2" key="1">
    <citation type="submission" date="2014-04" db="EMBL/GenBank/DDBJ databases">
        <authorList>
            <consortium name="DOE Joint Genome Institute"/>
            <person name="Kuo A."/>
            <person name="Zuccaro A."/>
            <person name="Kohler A."/>
            <person name="Nagy L.G."/>
            <person name="Floudas D."/>
            <person name="Copeland A."/>
            <person name="Barry K.W."/>
            <person name="Cichocki N."/>
            <person name="Veneault-Fourrey C."/>
            <person name="LaButti K."/>
            <person name="Lindquist E.A."/>
            <person name="Lipzen A."/>
            <person name="Lundell T."/>
            <person name="Morin E."/>
            <person name="Murat C."/>
            <person name="Sun H."/>
            <person name="Tunlid A."/>
            <person name="Henrissat B."/>
            <person name="Grigoriev I.V."/>
            <person name="Hibbett D.S."/>
            <person name="Martin F."/>
            <person name="Nordberg H.P."/>
            <person name="Cantor M.N."/>
            <person name="Hua S.X."/>
        </authorList>
    </citation>
    <scope>NUCLEOTIDE SEQUENCE [LARGE SCALE GENOMIC DNA]</scope>
    <source>
        <strain evidence="1 2">MAFF 305830</strain>
    </source>
</reference>
<dbReference type="EMBL" id="KN824295">
    <property type="protein sequence ID" value="KIM27973.1"/>
    <property type="molecule type" value="Genomic_DNA"/>
</dbReference>
<dbReference type="PANTHER" id="PTHR31757:SF0">
    <property type="entry name" value="SLL0781 PROTEIN"/>
    <property type="match status" value="1"/>
</dbReference>
<dbReference type="InterPro" id="IPR032710">
    <property type="entry name" value="NTF2-like_dom_sf"/>
</dbReference>
<gene>
    <name evidence="1" type="ORF">M408DRAFT_329643</name>
</gene>
<proteinExistence type="predicted"/>
<dbReference type="HOGENOM" id="CLU_112790_1_0_1"/>
<protein>
    <recommendedName>
        <fullName evidence="3">DUF1348-domain-containing protein</fullName>
    </recommendedName>
</protein>
<dbReference type="Pfam" id="PF07080">
    <property type="entry name" value="DUF1348"/>
    <property type="match status" value="1"/>
</dbReference>
<dbReference type="OrthoDB" id="14527at2759"/>
<name>A0A0C2WP17_SERVB</name>